<dbReference type="Proteomes" id="UP000002506">
    <property type="component" value="Chromosome"/>
</dbReference>
<accession>D2BHD5</accession>
<keyword evidence="1 3" id="KW-0808">Transferase</keyword>
<dbReference type="Gene3D" id="3.40.50.150">
    <property type="entry name" value="Vaccinia Virus protein VP39"/>
    <property type="match status" value="1"/>
</dbReference>
<dbReference type="eggNOG" id="COG2227">
    <property type="taxonomic scope" value="Bacteria"/>
</dbReference>
<dbReference type="Pfam" id="PF13649">
    <property type="entry name" value="Methyltransf_25"/>
    <property type="match status" value="1"/>
</dbReference>
<dbReference type="InterPro" id="IPR029063">
    <property type="entry name" value="SAM-dependent_MTases_sf"/>
</dbReference>
<dbReference type="EMBL" id="CP001827">
    <property type="protein sequence ID" value="ACZ61735.1"/>
    <property type="molecule type" value="Genomic_DNA"/>
</dbReference>
<dbReference type="InterPro" id="IPR041698">
    <property type="entry name" value="Methyltransf_25"/>
</dbReference>
<name>D2BHD5_DEHMV</name>
<dbReference type="KEGG" id="dev:DhcVS_586"/>
<protein>
    <submittedName>
        <fullName evidence="3">Methyltransferase</fullName>
    </submittedName>
</protein>
<dbReference type="AlphaFoldDB" id="D2BHD5"/>
<dbReference type="HOGENOM" id="CLU_069129_3_0_0"/>
<evidence type="ECO:0000313" key="3">
    <source>
        <dbReference type="EMBL" id="ACZ61735.1"/>
    </source>
</evidence>
<reference evidence="3 4" key="1">
    <citation type="journal article" date="2009" name="PLoS Genet.">
        <title>Localized plasticity in the streamlined genomes of vinyl chloride respiring Dehalococcoides.</title>
        <authorList>
            <person name="McMurdie P.J."/>
            <person name="Behrens S.F."/>
            <person name="Muller J.A."/>
            <person name="Goke J."/>
            <person name="Ritalahti K.M."/>
            <person name="Wagner R."/>
            <person name="Goltsman E."/>
            <person name="Lapidus A."/>
            <person name="Holmes S."/>
            <person name="Loffler F.E."/>
            <person name="Spormann A.M."/>
        </authorList>
    </citation>
    <scope>NUCLEOTIDE SEQUENCE [LARGE SCALE GENOMIC DNA]</scope>
    <source>
        <strain evidence="3 4">VS</strain>
    </source>
</reference>
<dbReference type="PANTHER" id="PTHR43861">
    <property type="entry name" value="TRANS-ACONITATE 2-METHYLTRANSFERASE-RELATED"/>
    <property type="match status" value="1"/>
</dbReference>
<evidence type="ECO:0000259" key="2">
    <source>
        <dbReference type="Pfam" id="PF13649"/>
    </source>
</evidence>
<dbReference type="GO" id="GO:0008168">
    <property type="term" value="F:methyltransferase activity"/>
    <property type="evidence" value="ECO:0007669"/>
    <property type="project" value="UniProtKB-KW"/>
</dbReference>
<evidence type="ECO:0000256" key="1">
    <source>
        <dbReference type="ARBA" id="ARBA00022679"/>
    </source>
</evidence>
<gene>
    <name evidence="3" type="ordered locus">DhcVS_586</name>
</gene>
<evidence type="ECO:0000313" key="4">
    <source>
        <dbReference type="Proteomes" id="UP000002506"/>
    </source>
</evidence>
<dbReference type="GO" id="GO:0032259">
    <property type="term" value="P:methylation"/>
    <property type="evidence" value="ECO:0007669"/>
    <property type="project" value="UniProtKB-KW"/>
</dbReference>
<dbReference type="SUPFAM" id="SSF53335">
    <property type="entry name" value="S-adenosyl-L-methionine-dependent methyltransferases"/>
    <property type="match status" value="1"/>
</dbReference>
<proteinExistence type="predicted"/>
<dbReference type="CDD" id="cd02440">
    <property type="entry name" value="AdoMet_MTases"/>
    <property type="match status" value="1"/>
</dbReference>
<sequence>MPGFPFFKIKGKFVFKKLADINNKPELYHQYSASVLWNDPHISSRMLEFHLNPDIEPASRKAVFIEKSACWIAEYFRLGDGKLVCDFGCGPGLYTSRLAAAGADVTGIDFSSRSIGYAREFASAHQLDIHYIEQNYLEFAAPKKFDLITLIYCDYCALSPAQRCRLLSVWRKCLKDSGQILLDVFSLSAYEGRAESAAYGHCLMDGFWSGSDYFGFVNTFKYPLEKVVLDKYSIIEADKEWQVFNWLKYFSAPELEAELAANGFEVTGVFSDVAGAAFCETSPEIAVVARKKN</sequence>
<keyword evidence="3" id="KW-0489">Methyltransferase</keyword>
<organism evidence="3 4">
    <name type="scientific">Dehalococcoides mccartyi (strain VS)</name>
    <dbReference type="NCBI Taxonomy" id="311424"/>
    <lineage>
        <taxon>Bacteria</taxon>
        <taxon>Bacillati</taxon>
        <taxon>Chloroflexota</taxon>
        <taxon>Dehalococcoidia</taxon>
        <taxon>Dehalococcoidales</taxon>
        <taxon>Dehalococcoidaceae</taxon>
        <taxon>Dehalococcoides</taxon>
    </lineage>
</organism>
<feature type="domain" description="Methyltransferase" evidence="2">
    <location>
        <begin position="84"/>
        <end position="178"/>
    </location>
</feature>